<dbReference type="AlphaFoldDB" id="A0A7W8U8D8"/>
<reference evidence="2 3" key="1">
    <citation type="submission" date="2020-08" db="EMBL/GenBank/DDBJ databases">
        <title>Genomic Encyclopedia of Type Strains, Phase IV (KMG-V): Genome sequencing to study the core and pangenomes of soil and plant-associated prokaryotes.</title>
        <authorList>
            <person name="Whitman W."/>
        </authorList>
    </citation>
    <scope>NUCLEOTIDE SEQUENCE [LARGE SCALE GENOMIC DNA]</scope>
    <source>
        <strain evidence="2 3">SEMIA 4084</strain>
    </source>
</reference>
<evidence type="ECO:0000313" key="2">
    <source>
        <dbReference type="EMBL" id="MBB5534716.1"/>
    </source>
</evidence>
<accession>A0A7W8U8D8</accession>
<dbReference type="Proteomes" id="UP000585507">
    <property type="component" value="Unassembled WGS sequence"/>
</dbReference>
<feature type="domain" description="YjiS-like" evidence="1">
    <location>
        <begin position="24"/>
        <end position="59"/>
    </location>
</feature>
<organism evidence="2 3">
    <name type="scientific">Rhizobium giardinii</name>
    <dbReference type="NCBI Taxonomy" id="56731"/>
    <lineage>
        <taxon>Bacteria</taxon>
        <taxon>Pseudomonadati</taxon>
        <taxon>Pseudomonadota</taxon>
        <taxon>Alphaproteobacteria</taxon>
        <taxon>Hyphomicrobiales</taxon>
        <taxon>Rhizobiaceae</taxon>
        <taxon>Rhizobium/Agrobacterium group</taxon>
        <taxon>Rhizobium</taxon>
    </lineage>
</organism>
<evidence type="ECO:0000313" key="3">
    <source>
        <dbReference type="Proteomes" id="UP000585507"/>
    </source>
</evidence>
<proteinExistence type="predicted"/>
<dbReference type="RefSeq" id="WP_234913036.1">
    <property type="nucleotide sequence ID" value="NZ_JACHBK010000003.1"/>
</dbReference>
<dbReference type="CDD" id="cd09487">
    <property type="entry name" value="SAM_superfamily"/>
    <property type="match status" value="1"/>
</dbReference>
<dbReference type="InterPro" id="IPR009506">
    <property type="entry name" value="YjiS-like"/>
</dbReference>
<comment type="caution">
    <text evidence="2">The sequence shown here is derived from an EMBL/GenBank/DDBJ whole genome shotgun (WGS) entry which is preliminary data.</text>
</comment>
<evidence type="ECO:0000259" key="1">
    <source>
        <dbReference type="Pfam" id="PF06568"/>
    </source>
</evidence>
<name>A0A7W8U8D8_9HYPH</name>
<dbReference type="Pfam" id="PF06568">
    <property type="entry name" value="YjiS-like"/>
    <property type="match status" value="1"/>
</dbReference>
<gene>
    <name evidence="2" type="ORF">GGD55_001399</name>
</gene>
<keyword evidence="3" id="KW-1185">Reference proteome</keyword>
<sequence>MKTDTIRAPVGATSRARRLLSRVISWIAEREEKRLSRLALAELTDEELADIGVTPAQARREAAQPFWR</sequence>
<dbReference type="EMBL" id="JACHBK010000003">
    <property type="protein sequence ID" value="MBB5534716.1"/>
    <property type="molecule type" value="Genomic_DNA"/>
</dbReference>
<protein>
    <submittedName>
        <fullName evidence="2">Uncharacterized protein YjiS (DUF1127 family)</fullName>
    </submittedName>
</protein>